<dbReference type="Gene3D" id="3.40.50.360">
    <property type="match status" value="1"/>
</dbReference>
<dbReference type="GO" id="GO:0005829">
    <property type="term" value="C:cytosol"/>
    <property type="evidence" value="ECO:0007669"/>
    <property type="project" value="TreeGrafter"/>
</dbReference>
<protein>
    <submittedName>
        <fullName evidence="2">NAD(P)H-dependent oxidoreductase</fullName>
    </submittedName>
</protein>
<dbReference type="Pfam" id="PF03358">
    <property type="entry name" value="FMN_red"/>
    <property type="match status" value="1"/>
</dbReference>
<dbReference type="EMBL" id="JAAKZZ010000038">
    <property type="protein sequence ID" value="NGO67959.1"/>
    <property type="molecule type" value="Genomic_DNA"/>
</dbReference>
<dbReference type="GO" id="GO:0016491">
    <property type="term" value="F:oxidoreductase activity"/>
    <property type="evidence" value="ECO:0007669"/>
    <property type="project" value="InterPro"/>
</dbReference>
<dbReference type="SUPFAM" id="SSF52218">
    <property type="entry name" value="Flavoproteins"/>
    <property type="match status" value="1"/>
</dbReference>
<comment type="caution">
    <text evidence="2">The sequence shown here is derived from an EMBL/GenBank/DDBJ whole genome shotgun (WGS) entry which is preliminary data.</text>
</comment>
<dbReference type="InterPro" id="IPR029039">
    <property type="entry name" value="Flavoprotein-like_sf"/>
</dbReference>
<evidence type="ECO:0000313" key="2">
    <source>
        <dbReference type="EMBL" id="NGO67959.1"/>
    </source>
</evidence>
<dbReference type="GO" id="GO:0010181">
    <property type="term" value="F:FMN binding"/>
    <property type="evidence" value="ECO:0007669"/>
    <property type="project" value="TreeGrafter"/>
</dbReference>
<name>A0A6G4WRQ6_9ACTN</name>
<gene>
    <name evidence="2" type="ORF">G5C65_06230</name>
</gene>
<proteinExistence type="predicted"/>
<dbReference type="InterPro" id="IPR005025">
    <property type="entry name" value="FMN_Rdtase-like_dom"/>
</dbReference>
<evidence type="ECO:0000313" key="3">
    <source>
        <dbReference type="Proteomes" id="UP000477722"/>
    </source>
</evidence>
<accession>A0A6G4WRQ6</accession>
<dbReference type="AlphaFoldDB" id="A0A6G4WRQ6"/>
<dbReference type="PANTHER" id="PTHR30543">
    <property type="entry name" value="CHROMATE REDUCTASE"/>
    <property type="match status" value="1"/>
</dbReference>
<feature type="domain" description="NADPH-dependent FMN reductase-like" evidence="1">
    <location>
        <begin position="5"/>
        <end position="149"/>
    </location>
</feature>
<sequence length="197" mass="20698">MVTPHVVLISGSLRPGSTSDRIAQWCAERCTEQSATARVFTGGELDFPFYRPGVSDSHEGVREFLGELARADGVVLISPTYHGTLSGLLKNALDYTNDLGGPRPFLDGRTIGCVAVGAGTQGTVSTLGTLRDIAHALRGWPTPLGVVVPHAGVLVSEDSVAERHHREKLTEMVCQVLSSTLVRTGELPASVGVGVGA</sequence>
<dbReference type="Proteomes" id="UP000477722">
    <property type="component" value="Unassembled WGS sequence"/>
</dbReference>
<reference evidence="2 3" key="1">
    <citation type="submission" date="2020-02" db="EMBL/GenBank/DDBJ databases">
        <title>Whole-genome analyses of novel actinobacteria.</title>
        <authorList>
            <person name="Sahin N."/>
            <person name="Tatar D."/>
        </authorList>
    </citation>
    <scope>NUCLEOTIDE SEQUENCE [LARGE SCALE GENOMIC DNA]</scope>
    <source>
        <strain evidence="2 3">SB3404</strain>
    </source>
</reference>
<dbReference type="InterPro" id="IPR050712">
    <property type="entry name" value="NAD(P)H-dep_reductase"/>
</dbReference>
<evidence type="ECO:0000259" key="1">
    <source>
        <dbReference type="Pfam" id="PF03358"/>
    </source>
</evidence>
<dbReference type="PANTHER" id="PTHR30543:SF21">
    <property type="entry name" value="NAD(P)H-DEPENDENT FMN REDUCTASE LOT6"/>
    <property type="match status" value="1"/>
</dbReference>
<keyword evidence="3" id="KW-1185">Reference proteome</keyword>
<organism evidence="2 3">
    <name type="scientific">Streptomyces boncukensis</name>
    <dbReference type="NCBI Taxonomy" id="2711219"/>
    <lineage>
        <taxon>Bacteria</taxon>
        <taxon>Bacillati</taxon>
        <taxon>Actinomycetota</taxon>
        <taxon>Actinomycetes</taxon>
        <taxon>Kitasatosporales</taxon>
        <taxon>Streptomycetaceae</taxon>
        <taxon>Streptomyces</taxon>
    </lineage>
</organism>